<dbReference type="AlphaFoldDB" id="T1F5S6"/>
<dbReference type="HOGENOM" id="CLU_1867311_0_0_1"/>
<reference evidence="2 4" key="2">
    <citation type="journal article" date="2013" name="Nature">
        <title>Insights into bilaterian evolution from three spiralian genomes.</title>
        <authorList>
            <person name="Simakov O."/>
            <person name="Marletaz F."/>
            <person name="Cho S.J."/>
            <person name="Edsinger-Gonzales E."/>
            <person name="Havlak P."/>
            <person name="Hellsten U."/>
            <person name="Kuo D.H."/>
            <person name="Larsson T."/>
            <person name="Lv J."/>
            <person name="Arendt D."/>
            <person name="Savage R."/>
            <person name="Osoegawa K."/>
            <person name="de Jong P."/>
            <person name="Grimwood J."/>
            <person name="Chapman J.A."/>
            <person name="Shapiro H."/>
            <person name="Aerts A."/>
            <person name="Otillar R.P."/>
            <person name="Terry A.Y."/>
            <person name="Boore J.L."/>
            <person name="Grigoriev I.V."/>
            <person name="Lindberg D.R."/>
            <person name="Seaver E.C."/>
            <person name="Weisblat D.A."/>
            <person name="Putnam N.H."/>
            <person name="Rokhsar D.S."/>
        </authorList>
    </citation>
    <scope>NUCLEOTIDE SEQUENCE</scope>
</reference>
<dbReference type="InParanoid" id="T1F5S6"/>
<proteinExistence type="predicted"/>
<sequence>MVQLQMIILYSKKDANSPAPEPGRKREKKQHSTNNVANIKMKEAGNLNGKLSFTDILGLKWIIENREQFVCQVCIKNIGFCFQSKFLKNFFANLKTRFSKDSIEKLGSNKETCFYLLYSKSPLERTPLGNDQTVFSS</sequence>
<dbReference type="EMBL" id="KB096502">
    <property type="protein sequence ID" value="ESO04328.1"/>
    <property type="molecule type" value="Genomic_DNA"/>
</dbReference>
<reference evidence="3" key="3">
    <citation type="submission" date="2015-06" db="UniProtKB">
        <authorList>
            <consortium name="EnsemblMetazoa"/>
        </authorList>
    </citation>
    <scope>IDENTIFICATION</scope>
</reference>
<evidence type="ECO:0000313" key="2">
    <source>
        <dbReference type="EMBL" id="ESO04328.1"/>
    </source>
</evidence>
<name>T1F5S6_HELRO</name>
<dbReference type="KEGG" id="hro:HELRODRAFT_172689"/>
<protein>
    <submittedName>
        <fullName evidence="2 3">Uncharacterized protein</fullName>
    </submittedName>
</protein>
<dbReference type="CTD" id="20204175"/>
<evidence type="ECO:0000256" key="1">
    <source>
        <dbReference type="SAM" id="MobiDB-lite"/>
    </source>
</evidence>
<organism evidence="3 4">
    <name type="scientific">Helobdella robusta</name>
    <name type="common">Californian leech</name>
    <dbReference type="NCBI Taxonomy" id="6412"/>
    <lineage>
        <taxon>Eukaryota</taxon>
        <taxon>Metazoa</taxon>
        <taxon>Spiralia</taxon>
        <taxon>Lophotrochozoa</taxon>
        <taxon>Annelida</taxon>
        <taxon>Clitellata</taxon>
        <taxon>Hirudinea</taxon>
        <taxon>Rhynchobdellida</taxon>
        <taxon>Glossiphoniidae</taxon>
        <taxon>Helobdella</taxon>
    </lineage>
</organism>
<evidence type="ECO:0000313" key="3">
    <source>
        <dbReference type="EnsemblMetazoa" id="HelroP172689"/>
    </source>
</evidence>
<evidence type="ECO:0000313" key="4">
    <source>
        <dbReference type="Proteomes" id="UP000015101"/>
    </source>
</evidence>
<keyword evidence="4" id="KW-1185">Reference proteome</keyword>
<feature type="region of interest" description="Disordered" evidence="1">
    <location>
        <begin position="14"/>
        <end position="34"/>
    </location>
</feature>
<accession>T1F5S6</accession>
<dbReference type="EnsemblMetazoa" id="HelroT172689">
    <property type="protein sequence ID" value="HelroP172689"/>
    <property type="gene ID" value="HelroG172689"/>
</dbReference>
<gene>
    <name evidence="3" type="primary">20204175</name>
    <name evidence="2" type="ORF">HELRODRAFT_172689</name>
</gene>
<dbReference type="Proteomes" id="UP000015101">
    <property type="component" value="Unassembled WGS sequence"/>
</dbReference>
<dbReference type="GeneID" id="20204175"/>
<reference evidence="4" key="1">
    <citation type="submission" date="2012-12" db="EMBL/GenBank/DDBJ databases">
        <authorList>
            <person name="Hellsten U."/>
            <person name="Grimwood J."/>
            <person name="Chapman J.A."/>
            <person name="Shapiro H."/>
            <person name="Aerts A."/>
            <person name="Otillar R.P."/>
            <person name="Terry A.Y."/>
            <person name="Boore J.L."/>
            <person name="Simakov O."/>
            <person name="Marletaz F."/>
            <person name="Cho S.-J."/>
            <person name="Edsinger-Gonzales E."/>
            <person name="Havlak P."/>
            <person name="Kuo D.-H."/>
            <person name="Larsson T."/>
            <person name="Lv J."/>
            <person name="Arendt D."/>
            <person name="Savage R."/>
            <person name="Osoegawa K."/>
            <person name="de Jong P."/>
            <person name="Lindberg D.R."/>
            <person name="Seaver E.C."/>
            <person name="Weisblat D.A."/>
            <person name="Putnam N.H."/>
            <person name="Grigoriev I.V."/>
            <person name="Rokhsar D.S."/>
        </authorList>
    </citation>
    <scope>NUCLEOTIDE SEQUENCE</scope>
</reference>
<dbReference type="RefSeq" id="XP_009017597.1">
    <property type="nucleotide sequence ID" value="XM_009019349.1"/>
</dbReference>
<dbReference type="EMBL" id="AMQM01004316">
    <property type="status" value="NOT_ANNOTATED_CDS"/>
    <property type="molecule type" value="Genomic_DNA"/>
</dbReference>